<accession>A0ABY4EWR7</accession>
<dbReference type="PANTHER" id="PTHR43422:SF3">
    <property type="entry name" value="THIAMINE THIAZOLE SYNTHASE"/>
    <property type="match status" value="1"/>
</dbReference>
<proteinExistence type="predicted"/>
<reference evidence="2 3" key="1">
    <citation type="submission" date="2022-04" db="EMBL/GenBank/DDBJ databases">
        <title>Gracilibacillus sp. isolated from saltern.</title>
        <authorList>
            <person name="Won M."/>
            <person name="Lee C.-M."/>
            <person name="Woen H.-Y."/>
            <person name="Kwon S.-W."/>
        </authorList>
    </citation>
    <scope>NUCLEOTIDE SEQUENCE [LARGE SCALE GENOMIC DNA]</scope>
    <source>
        <strain evidence="2 3">SSWR10-1</strain>
    </source>
</reference>
<evidence type="ECO:0000313" key="3">
    <source>
        <dbReference type="Proteomes" id="UP000831782"/>
    </source>
</evidence>
<dbReference type="Pfam" id="PF08491">
    <property type="entry name" value="SE"/>
    <property type="match status" value="1"/>
</dbReference>
<dbReference type="InterPro" id="IPR036188">
    <property type="entry name" value="FAD/NAD-bd_sf"/>
</dbReference>
<name>A0ABY4EWR7_9BACI</name>
<gene>
    <name evidence="2" type="ORF">MUN88_01605</name>
</gene>
<protein>
    <submittedName>
        <fullName evidence="2">FAD-binding protein</fullName>
    </submittedName>
</protein>
<feature type="domain" description="Squalene epoxidase" evidence="1">
    <location>
        <begin position="237"/>
        <end position="342"/>
    </location>
</feature>
<dbReference type="SUPFAM" id="SSF51905">
    <property type="entry name" value="FAD/NAD(P)-binding domain"/>
    <property type="match status" value="1"/>
</dbReference>
<evidence type="ECO:0000259" key="1">
    <source>
        <dbReference type="Pfam" id="PF08491"/>
    </source>
</evidence>
<dbReference type="InterPro" id="IPR013698">
    <property type="entry name" value="Squalene_epoxidase"/>
</dbReference>
<dbReference type="EMBL" id="CP095072">
    <property type="protein sequence ID" value="UOQ48862.1"/>
    <property type="molecule type" value="Genomic_DNA"/>
</dbReference>
<evidence type="ECO:0000313" key="2">
    <source>
        <dbReference type="EMBL" id="UOQ48862.1"/>
    </source>
</evidence>
<sequence>MIGAGIAGLLTARVLSDYYEEVMIIEKDELPQKASNRKGTPQDFHPHRVLPRGDIIMNRFFPDYMEDLFDLGAHNAQNDKVVNFSPFGTLELVINQRSVASSRPLLEFAIHQRVQQLPNVRFLSRQSVRGLVTSDDNKQVTGVHVKERDGEKEERSIPANLVIDTSGRYSKLNKRLKDMGYNVPDQERLQVKFGYSTRYYLVPPHINEKLSGISRGVPEQNIGSVGLFYIENDMAQTILFNAGGSNLPATNTKDFEKQLNEWASPMLNNLVKELEPIEDPRGYRAAESVRQHYEQMESWPSGLLVLGDAFCNFDPIYGQGMTVAAIEAEILANCLKENTPPQICFERQVLQRMQQAIEPAWWLSSIEDLRWNGVEHVGSVPLKGVSFAQKYFNLYIKHAMKQAKEDNNLSMFHQYMKMNGLIDSPSEIINPDMLNMIITGDESAEEEAVLAELGEMDMNKMQERLNELVPSFSLAFDEKVTDLFST</sequence>
<organism evidence="2 3">
    <name type="scientific">Gracilibacillus caseinilyticus</name>
    <dbReference type="NCBI Taxonomy" id="2932256"/>
    <lineage>
        <taxon>Bacteria</taxon>
        <taxon>Bacillati</taxon>
        <taxon>Bacillota</taxon>
        <taxon>Bacilli</taxon>
        <taxon>Bacillales</taxon>
        <taxon>Bacillaceae</taxon>
        <taxon>Gracilibacillus</taxon>
    </lineage>
</organism>
<dbReference type="RefSeq" id="WP_244720040.1">
    <property type="nucleotide sequence ID" value="NZ_CP095072.1"/>
</dbReference>
<dbReference type="PANTHER" id="PTHR43422">
    <property type="entry name" value="THIAMINE THIAZOLE SYNTHASE"/>
    <property type="match status" value="1"/>
</dbReference>
<dbReference type="Proteomes" id="UP000831782">
    <property type="component" value="Chromosome"/>
</dbReference>
<keyword evidence="3" id="KW-1185">Reference proteome</keyword>
<dbReference type="Gene3D" id="3.50.50.60">
    <property type="entry name" value="FAD/NAD(P)-binding domain"/>
    <property type="match status" value="1"/>
</dbReference>
<dbReference type="Gene3D" id="3.30.9.100">
    <property type="match status" value="1"/>
</dbReference>